<keyword evidence="3" id="KW-1185">Reference proteome</keyword>
<evidence type="ECO:0000256" key="1">
    <source>
        <dbReference type="SAM" id="MobiDB-lite"/>
    </source>
</evidence>
<name>A0A7W5CBH0_9BACL</name>
<gene>
    <name evidence="2" type="ORF">FHS16_004715</name>
</gene>
<evidence type="ECO:0000313" key="2">
    <source>
        <dbReference type="EMBL" id="MBB3154633.1"/>
    </source>
</evidence>
<evidence type="ECO:0000313" key="3">
    <source>
        <dbReference type="Proteomes" id="UP000518605"/>
    </source>
</evidence>
<dbReference type="InterPro" id="IPR005186">
    <property type="entry name" value="FlaG"/>
</dbReference>
<dbReference type="RefSeq" id="WP_183568400.1">
    <property type="nucleotide sequence ID" value="NZ_CBCSLB010000017.1"/>
</dbReference>
<comment type="caution">
    <text evidence="2">The sequence shown here is derived from an EMBL/GenBank/DDBJ whole genome shotgun (WGS) entry which is preliminary data.</text>
</comment>
<organism evidence="2 3">
    <name type="scientific">Paenibacillus endophyticus</name>
    <dbReference type="NCBI Taxonomy" id="1294268"/>
    <lineage>
        <taxon>Bacteria</taxon>
        <taxon>Bacillati</taxon>
        <taxon>Bacillota</taxon>
        <taxon>Bacilli</taxon>
        <taxon>Bacillales</taxon>
        <taxon>Paenibacillaceae</taxon>
        <taxon>Paenibacillus</taxon>
    </lineage>
</organism>
<accession>A0A7W5CBH0</accession>
<feature type="region of interest" description="Disordered" evidence="1">
    <location>
        <begin position="1"/>
        <end position="20"/>
    </location>
</feature>
<reference evidence="2 3" key="1">
    <citation type="submission" date="2020-08" db="EMBL/GenBank/DDBJ databases">
        <title>Genomic Encyclopedia of Type Strains, Phase III (KMG-III): the genomes of soil and plant-associated and newly described type strains.</title>
        <authorList>
            <person name="Whitman W."/>
        </authorList>
    </citation>
    <scope>NUCLEOTIDE SEQUENCE [LARGE SCALE GENOMIC DNA]</scope>
    <source>
        <strain evidence="2 3">CECT 8234</strain>
    </source>
</reference>
<dbReference type="PANTHER" id="PTHR37166:SF1">
    <property type="entry name" value="PROTEIN FLAG"/>
    <property type="match status" value="1"/>
</dbReference>
<dbReference type="SUPFAM" id="SSF160214">
    <property type="entry name" value="FlaG-like"/>
    <property type="match status" value="1"/>
</dbReference>
<sequence>MMNISSAHTTAGYLTDKKMSSGPEKEAAVVNAVPNNGRLSVNEQKISALNGEDSHLKRSMKLLIEAVQGPDRTIERSVHEATNHIVYKVKDKESGEVIREIPEEKLLDAAALLMELTGILIDERV</sequence>
<dbReference type="PANTHER" id="PTHR37166">
    <property type="entry name" value="PROTEIN FLAG"/>
    <property type="match status" value="1"/>
</dbReference>
<protein>
    <submittedName>
        <fullName evidence="2">Flagellar protein FlaG</fullName>
    </submittedName>
</protein>
<dbReference type="Proteomes" id="UP000518605">
    <property type="component" value="Unassembled WGS sequence"/>
</dbReference>
<keyword evidence="2" id="KW-0282">Flagellum</keyword>
<dbReference type="AlphaFoldDB" id="A0A7W5CBH0"/>
<dbReference type="Gene3D" id="3.30.160.170">
    <property type="entry name" value="FlaG-like"/>
    <property type="match status" value="1"/>
</dbReference>
<dbReference type="InterPro" id="IPR035924">
    <property type="entry name" value="FlaG-like_sf"/>
</dbReference>
<dbReference type="Pfam" id="PF03646">
    <property type="entry name" value="FlaG"/>
    <property type="match status" value="1"/>
</dbReference>
<keyword evidence="2" id="KW-0969">Cilium</keyword>
<proteinExistence type="predicted"/>
<dbReference type="EMBL" id="JACHXW010000017">
    <property type="protein sequence ID" value="MBB3154633.1"/>
    <property type="molecule type" value="Genomic_DNA"/>
</dbReference>
<keyword evidence="2" id="KW-0966">Cell projection</keyword>